<feature type="compositionally biased region" description="Polar residues" evidence="8">
    <location>
        <begin position="29"/>
        <end position="42"/>
    </location>
</feature>
<evidence type="ECO:0000256" key="4">
    <source>
        <dbReference type="ARBA" id="ARBA00023015"/>
    </source>
</evidence>
<reference evidence="9 10" key="1">
    <citation type="submission" date="2021-02" db="EMBL/GenBank/DDBJ databases">
        <title>Genome assembly of Pseudopithomyces chartarum.</title>
        <authorList>
            <person name="Jauregui R."/>
            <person name="Singh J."/>
            <person name="Voisey C."/>
        </authorList>
    </citation>
    <scope>NUCLEOTIDE SEQUENCE [LARGE SCALE GENOMIC DNA]</scope>
    <source>
        <strain evidence="9 10">AGR01</strain>
    </source>
</reference>
<evidence type="ECO:0000256" key="8">
    <source>
        <dbReference type="SAM" id="MobiDB-lite"/>
    </source>
</evidence>
<dbReference type="GO" id="GO:0048315">
    <property type="term" value="P:conidium formation"/>
    <property type="evidence" value="ECO:0007669"/>
    <property type="project" value="UniProtKB-KW"/>
</dbReference>
<dbReference type="GO" id="GO:0030435">
    <property type="term" value="P:sporulation resulting in formation of a cellular spore"/>
    <property type="evidence" value="ECO:0007669"/>
    <property type="project" value="UniProtKB-KW"/>
</dbReference>
<keyword evidence="10" id="KW-1185">Reference proteome</keyword>
<evidence type="ECO:0000256" key="1">
    <source>
        <dbReference type="ARBA" id="ARBA00008881"/>
    </source>
</evidence>
<evidence type="ECO:0000256" key="3">
    <source>
        <dbReference type="ARBA" id="ARBA00022969"/>
    </source>
</evidence>
<feature type="region of interest" description="Disordered" evidence="8">
    <location>
        <begin position="126"/>
        <end position="176"/>
    </location>
</feature>
<sequence>MRSDPDKEIDTIDLDQLFDQYFETDLFQQYSDTTTGQSSSEDLSYLFEEPSSNGSDPCDTTTLPNWGTSNEDVAWHKAVQRPEEQNAASPLIENTSSSVYPHSGGKASLSDPVLCGFEELVILDDLEPRPASQPSTPTRIARPSRKELLSPDRPIRHGVHKSAHKKPAGSSTFSKMMRPSTYRAGFQDLWTRKVDTAADSFNFHMPQNEINSPPPSTKLVQDEQSNGFFPRDSQPYTIAISPLPGDTVSSSSGIQTSHYQLTPLSSPAIDINSENSMANPFQLSNDAMGGAYITNTAALSALQTPPPSSRIPMDMWGTGASPTVDFSSFSSSPDFQSASKTAGWWTTNSGSIPVTQSSTPSAYQGSSSRSASHNLGFGTASTAGAGLGISCDTTSFANFGPDLDTNPSGLSHSASFDVSPYTAVYPSTPGIPIGHGPANPPSRSPSLSPQPRFTRRRHSSHPHNRTASRRKSSNSSQHVSHVHSRGASMGGGFVNFTPDDSRKILTGVAPSGSSKTKARREKEAAEKRRKLSQAAVKAVIEAGGDLGRLEKEGLLVLES</sequence>
<keyword evidence="5" id="KW-0010">Activator</keyword>
<evidence type="ECO:0000256" key="7">
    <source>
        <dbReference type="ARBA" id="ARBA00023321"/>
    </source>
</evidence>
<name>A0AAN6RB41_9PLEO</name>
<dbReference type="PANTHER" id="PTHR22934:SF25">
    <property type="entry name" value="DEVELOPMENTAL REGULATORY PROTEIN WETA"/>
    <property type="match status" value="1"/>
</dbReference>
<evidence type="ECO:0000256" key="6">
    <source>
        <dbReference type="ARBA" id="ARBA00023163"/>
    </source>
</evidence>
<feature type="region of interest" description="Disordered" evidence="8">
    <location>
        <begin position="29"/>
        <end position="107"/>
    </location>
</feature>
<evidence type="ECO:0000313" key="9">
    <source>
        <dbReference type="EMBL" id="KAK3197696.1"/>
    </source>
</evidence>
<organism evidence="9 10">
    <name type="scientific">Pseudopithomyces chartarum</name>
    <dbReference type="NCBI Taxonomy" id="1892770"/>
    <lineage>
        <taxon>Eukaryota</taxon>
        <taxon>Fungi</taxon>
        <taxon>Dikarya</taxon>
        <taxon>Ascomycota</taxon>
        <taxon>Pezizomycotina</taxon>
        <taxon>Dothideomycetes</taxon>
        <taxon>Pleosporomycetidae</taxon>
        <taxon>Pleosporales</taxon>
        <taxon>Massarineae</taxon>
        <taxon>Didymosphaeriaceae</taxon>
        <taxon>Pseudopithomyces</taxon>
    </lineage>
</organism>
<dbReference type="EMBL" id="WVTA01000018">
    <property type="protein sequence ID" value="KAK3197696.1"/>
    <property type="molecule type" value="Genomic_DNA"/>
</dbReference>
<feature type="compositionally biased region" description="Basic and acidic residues" evidence="8">
    <location>
        <begin position="144"/>
        <end position="155"/>
    </location>
</feature>
<evidence type="ECO:0000256" key="5">
    <source>
        <dbReference type="ARBA" id="ARBA00023159"/>
    </source>
</evidence>
<comment type="caution">
    <text evidence="9">The sequence shown here is derived from an EMBL/GenBank/DDBJ whole genome shotgun (WGS) entry which is preliminary data.</text>
</comment>
<gene>
    <name evidence="9" type="ORF">GRF29_216g951306</name>
</gene>
<protein>
    <recommendedName>
        <fullName evidence="2">Developmental regulatory protein wetA</fullName>
    </recommendedName>
</protein>
<accession>A0AAN6RB41</accession>
<comment type="similarity">
    <text evidence="1">Belongs to the wetA family.</text>
</comment>
<keyword evidence="6" id="KW-0804">Transcription</keyword>
<proteinExistence type="inferred from homology"/>
<feature type="compositionally biased region" description="Basic residues" evidence="8">
    <location>
        <begin position="453"/>
        <end position="472"/>
    </location>
</feature>
<evidence type="ECO:0000313" key="10">
    <source>
        <dbReference type="Proteomes" id="UP001280581"/>
    </source>
</evidence>
<dbReference type="InterPro" id="IPR040112">
    <property type="entry name" value="WetA"/>
</dbReference>
<keyword evidence="7" id="KW-0183">Conidiation</keyword>
<feature type="region of interest" description="Disordered" evidence="8">
    <location>
        <begin position="427"/>
        <end position="529"/>
    </location>
</feature>
<dbReference type="AlphaFoldDB" id="A0AAN6RB41"/>
<feature type="compositionally biased region" description="Polar residues" evidence="8">
    <location>
        <begin position="86"/>
        <end position="100"/>
    </location>
</feature>
<feature type="compositionally biased region" description="Basic residues" evidence="8">
    <location>
        <begin position="156"/>
        <end position="167"/>
    </location>
</feature>
<dbReference type="Proteomes" id="UP001280581">
    <property type="component" value="Unassembled WGS sequence"/>
</dbReference>
<evidence type="ECO:0000256" key="2">
    <source>
        <dbReference type="ARBA" id="ARBA00015342"/>
    </source>
</evidence>
<feature type="compositionally biased region" description="Polar residues" evidence="8">
    <location>
        <begin position="50"/>
        <end position="71"/>
    </location>
</feature>
<keyword evidence="4" id="KW-0805">Transcription regulation</keyword>
<keyword evidence="3" id="KW-0749">Sporulation</keyword>
<dbReference type="PANTHER" id="PTHR22934">
    <property type="entry name" value="PROTEIN ESC1/WETA-RELATED"/>
    <property type="match status" value="1"/>
</dbReference>